<sequence length="52" mass="5765">MKYVCTACGYIYDPKEGDVDNGIEAGTEFDQLPEDWVCPVCGAGKDMFEPQE</sequence>
<dbReference type="Pfam" id="PF00301">
    <property type="entry name" value="Rubredoxin"/>
    <property type="match status" value="1"/>
</dbReference>
<dbReference type="GO" id="GO:0009055">
    <property type="term" value="F:electron transfer activity"/>
    <property type="evidence" value="ECO:0007669"/>
    <property type="project" value="InterPro"/>
</dbReference>
<proteinExistence type="inferred from homology"/>
<dbReference type="eggNOG" id="COG1773">
    <property type="taxonomic scope" value="Bacteria"/>
</dbReference>
<feature type="binding site" evidence="7">
    <location>
        <position position="41"/>
    </location>
    <ligand>
        <name>Fe cation</name>
        <dbReference type="ChEBI" id="CHEBI:24875"/>
    </ligand>
</feature>
<reference evidence="9 10" key="1">
    <citation type="submission" date="2011-01" db="EMBL/GenBank/DDBJ databases">
        <authorList>
            <person name="Durkin A.S."/>
            <person name="Madupu R."/>
            <person name="Torralba M."/>
            <person name="Gillis M."/>
            <person name="Methe B."/>
            <person name="Sutton G."/>
            <person name="Nelson K.E."/>
        </authorList>
    </citation>
    <scope>NUCLEOTIDE SEQUENCE [LARGE SCALE GENOMIC DNA]</scope>
    <source>
        <strain evidence="9 10">ACS-065-V-Col13</strain>
    </source>
</reference>
<dbReference type="PANTHER" id="PTHR47627">
    <property type="entry name" value="RUBREDOXIN"/>
    <property type="match status" value="1"/>
</dbReference>
<evidence type="ECO:0000256" key="5">
    <source>
        <dbReference type="ARBA" id="ARBA00023004"/>
    </source>
</evidence>
<dbReference type="InterPro" id="IPR018527">
    <property type="entry name" value="Rubredoxin_Fe_BS"/>
</dbReference>
<comment type="similarity">
    <text evidence="1 6">Belongs to the rubredoxin family.</text>
</comment>
<dbReference type="PROSITE" id="PS50903">
    <property type="entry name" value="RUBREDOXIN_LIKE"/>
    <property type="match status" value="1"/>
</dbReference>
<protein>
    <recommendedName>
        <fullName evidence="6">Rubredoxin</fullName>
    </recommendedName>
</protein>
<feature type="binding site" evidence="7">
    <location>
        <position position="5"/>
    </location>
    <ligand>
        <name>Fe cation</name>
        <dbReference type="ChEBI" id="CHEBI:24875"/>
    </ligand>
</feature>
<dbReference type="PIRSF" id="PIRSF000071">
    <property type="entry name" value="Rubredoxin"/>
    <property type="match status" value="1"/>
</dbReference>
<dbReference type="InterPro" id="IPR050526">
    <property type="entry name" value="Rubredoxin_ET"/>
</dbReference>
<name>F0GTF7_9FIRM</name>
<dbReference type="InterPro" id="IPR024934">
    <property type="entry name" value="Rubredoxin-like_dom"/>
</dbReference>
<dbReference type="InterPro" id="IPR024922">
    <property type="entry name" value="Rubredoxin"/>
</dbReference>
<dbReference type="NCBIfam" id="NF045768">
    <property type="entry name" value="RubredRD"/>
    <property type="match status" value="1"/>
</dbReference>
<dbReference type="GO" id="GO:0043448">
    <property type="term" value="P:alkane catabolic process"/>
    <property type="evidence" value="ECO:0007669"/>
    <property type="project" value="TreeGrafter"/>
</dbReference>
<dbReference type="RefSeq" id="WP_004833847.1">
    <property type="nucleotide sequence ID" value="NZ_AEXM01000003.1"/>
</dbReference>
<organism evidence="9 10">
    <name type="scientific">Anaerococcus prevotii ACS-065-V-Col13</name>
    <dbReference type="NCBI Taxonomy" id="879305"/>
    <lineage>
        <taxon>Bacteria</taxon>
        <taxon>Bacillati</taxon>
        <taxon>Bacillota</taxon>
        <taxon>Tissierellia</taxon>
        <taxon>Tissierellales</taxon>
        <taxon>Peptoniphilaceae</taxon>
        <taxon>Anaerococcus</taxon>
    </lineage>
</organism>
<keyword evidence="10" id="KW-1185">Reference proteome</keyword>
<dbReference type="InterPro" id="IPR024935">
    <property type="entry name" value="Rubredoxin_dom"/>
</dbReference>
<evidence type="ECO:0000256" key="2">
    <source>
        <dbReference type="ARBA" id="ARBA00022448"/>
    </source>
</evidence>
<keyword evidence="4 6" id="KW-0249">Electron transport</keyword>
<dbReference type="PRINTS" id="PR00163">
    <property type="entry name" value="RUBREDOXIN"/>
</dbReference>
<dbReference type="Gene3D" id="2.20.28.10">
    <property type="match status" value="1"/>
</dbReference>
<dbReference type="SUPFAM" id="SSF57802">
    <property type="entry name" value="Rubredoxin-like"/>
    <property type="match status" value="1"/>
</dbReference>
<dbReference type="PANTHER" id="PTHR47627:SF1">
    <property type="entry name" value="RUBREDOXIN-1-RELATED"/>
    <property type="match status" value="1"/>
</dbReference>
<feature type="binding site" evidence="7">
    <location>
        <position position="38"/>
    </location>
    <ligand>
        <name>Fe cation</name>
        <dbReference type="ChEBI" id="CHEBI:24875"/>
    </ligand>
</feature>
<feature type="domain" description="Rubredoxin-like" evidence="8">
    <location>
        <begin position="2"/>
        <end position="51"/>
    </location>
</feature>
<gene>
    <name evidence="9" type="ORF">HMPREF9290_1001</name>
</gene>
<evidence type="ECO:0000313" key="10">
    <source>
        <dbReference type="Proteomes" id="UP000005286"/>
    </source>
</evidence>
<evidence type="ECO:0000256" key="7">
    <source>
        <dbReference type="PIRSR" id="PIRSR000071-1"/>
    </source>
</evidence>
<dbReference type="AlphaFoldDB" id="F0GTF7"/>
<dbReference type="FunFam" id="2.20.28.10:FF:000001">
    <property type="entry name" value="Rubredoxin"/>
    <property type="match status" value="1"/>
</dbReference>
<dbReference type="EMBL" id="AEXM01000003">
    <property type="protein sequence ID" value="EGC82889.1"/>
    <property type="molecule type" value="Genomic_DNA"/>
</dbReference>
<dbReference type="PATRIC" id="fig|879305.3.peg.88"/>
<accession>F0GTF7</accession>
<evidence type="ECO:0000256" key="6">
    <source>
        <dbReference type="PIRNR" id="PIRNR000071"/>
    </source>
</evidence>
<evidence type="ECO:0000256" key="3">
    <source>
        <dbReference type="ARBA" id="ARBA00022723"/>
    </source>
</evidence>
<dbReference type="STRING" id="879305.HMPREF9290_1001"/>
<keyword evidence="5 6" id="KW-0408">Iron</keyword>
<dbReference type="Proteomes" id="UP000005286">
    <property type="component" value="Unassembled WGS sequence"/>
</dbReference>
<comment type="caution">
    <text evidence="9">The sequence shown here is derived from an EMBL/GenBank/DDBJ whole genome shotgun (WGS) entry which is preliminary data.</text>
</comment>
<feature type="binding site" evidence="7">
    <location>
        <position position="8"/>
    </location>
    <ligand>
        <name>Fe cation</name>
        <dbReference type="ChEBI" id="CHEBI:24875"/>
    </ligand>
</feature>
<evidence type="ECO:0000259" key="8">
    <source>
        <dbReference type="PROSITE" id="PS50903"/>
    </source>
</evidence>
<dbReference type="CDD" id="cd00730">
    <property type="entry name" value="rubredoxin"/>
    <property type="match status" value="1"/>
</dbReference>
<evidence type="ECO:0000313" key="9">
    <source>
        <dbReference type="EMBL" id="EGC82889.1"/>
    </source>
</evidence>
<evidence type="ECO:0000256" key="1">
    <source>
        <dbReference type="ARBA" id="ARBA00005337"/>
    </source>
</evidence>
<keyword evidence="3 6" id="KW-0479">Metal-binding</keyword>
<dbReference type="GO" id="GO:0005506">
    <property type="term" value="F:iron ion binding"/>
    <property type="evidence" value="ECO:0007669"/>
    <property type="project" value="InterPro"/>
</dbReference>
<comment type="cofactor">
    <cofactor evidence="6 7">
        <name>Fe(3+)</name>
        <dbReference type="ChEBI" id="CHEBI:29034"/>
    </cofactor>
    <text evidence="6 7">Binds 1 Fe(3+) ion per subunit.</text>
</comment>
<keyword evidence="2 6" id="KW-0813">Transport</keyword>
<dbReference type="PROSITE" id="PS00202">
    <property type="entry name" value="RUBREDOXIN"/>
    <property type="match status" value="1"/>
</dbReference>
<evidence type="ECO:0000256" key="4">
    <source>
        <dbReference type="ARBA" id="ARBA00022982"/>
    </source>
</evidence>